<dbReference type="Pfam" id="PF17784">
    <property type="entry name" value="Sulfotransfer_4"/>
    <property type="match status" value="1"/>
</dbReference>
<sequence length="354" mass="41107">MRRGNEIFVIKLLSSISLFGILMSPSVSFWDVQTLETKPNDWEVTNSDNDRCLNTSYPKQNNNSRPLILVAGLSRTGTSSLQDALIALNLTVFHTYETVIHHLDFWYYYLNGYIEKPNIQAILDPLGIHAISDCWFAHLTPEIIKAYPNTKVILTTREAQAWIRSYRSYLKVSDLYHWSRQFHRLMASRISHLFHLGSILKYFNFIPNTNDGLDLEKLPMLMNIWAGVDRVVYGSNNPNPLWHNAYERHNAYIRAIVPKDQLFEFNLGNGDGWDQLIHFLGVDQDTARRVLSKPFPRLNCVATNSCVSQLSTQATRLHELFVLLFSLLLLAFLFFLYHQFTYDERENKISQSIR</sequence>
<reference evidence="2" key="1">
    <citation type="submission" date="2021-01" db="EMBL/GenBank/DDBJ databases">
        <authorList>
            <person name="Corre E."/>
            <person name="Pelletier E."/>
            <person name="Niang G."/>
            <person name="Scheremetjew M."/>
            <person name="Finn R."/>
            <person name="Kale V."/>
            <person name="Holt S."/>
            <person name="Cochrane G."/>
            <person name="Meng A."/>
            <person name="Brown T."/>
            <person name="Cohen L."/>
        </authorList>
    </citation>
    <scope>NUCLEOTIDE SEQUENCE</scope>
    <source>
        <strain evidence="2">CCMP1510</strain>
    </source>
</reference>
<organism evidence="2">
    <name type="scientific">Aureoumbra lagunensis</name>
    <dbReference type="NCBI Taxonomy" id="44058"/>
    <lineage>
        <taxon>Eukaryota</taxon>
        <taxon>Sar</taxon>
        <taxon>Stramenopiles</taxon>
        <taxon>Ochrophyta</taxon>
        <taxon>Pelagophyceae</taxon>
        <taxon>Pelagomonadales</taxon>
        <taxon>Aureoumbra</taxon>
    </lineage>
</organism>
<feature type="transmembrane region" description="Helical" evidence="1">
    <location>
        <begin position="320"/>
        <end position="338"/>
    </location>
</feature>
<dbReference type="SUPFAM" id="SSF52540">
    <property type="entry name" value="P-loop containing nucleoside triphosphate hydrolases"/>
    <property type="match status" value="1"/>
</dbReference>
<keyword evidence="1" id="KW-0472">Membrane</keyword>
<dbReference type="PANTHER" id="PTHR36978:SF4">
    <property type="entry name" value="P-LOOP CONTAINING NUCLEOSIDE TRIPHOSPHATE HYDROLASE PROTEIN"/>
    <property type="match status" value="1"/>
</dbReference>
<evidence type="ECO:0008006" key="3">
    <source>
        <dbReference type="Google" id="ProtNLM"/>
    </source>
</evidence>
<dbReference type="InterPro" id="IPR040632">
    <property type="entry name" value="Sulfotransfer_4"/>
</dbReference>
<keyword evidence="1" id="KW-1133">Transmembrane helix</keyword>
<name>A0A7S3JUL4_9STRA</name>
<dbReference type="PANTHER" id="PTHR36978">
    <property type="entry name" value="P-LOOP CONTAINING NUCLEOTIDE TRIPHOSPHATE HYDROLASE"/>
    <property type="match status" value="1"/>
</dbReference>
<evidence type="ECO:0000256" key="1">
    <source>
        <dbReference type="SAM" id="Phobius"/>
    </source>
</evidence>
<dbReference type="InterPro" id="IPR027417">
    <property type="entry name" value="P-loop_NTPase"/>
</dbReference>
<keyword evidence="1" id="KW-0812">Transmembrane</keyword>
<protein>
    <recommendedName>
        <fullName evidence="3">Sulfotransferase domain-containing protein</fullName>
    </recommendedName>
</protein>
<evidence type="ECO:0000313" key="2">
    <source>
        <dbReference type="EMBL" id="CAE0363100.1"/>
    </source>
</evidence>
<accession>A0A7S3JUL4</accession>
<dbReference type="AlphaFoldDB" id="A0A7S3JUL4"/>
<dbReference type="Gene3D" id="3.40.50.300">
    <property type="entry name" value="P-loop containing nucleotide triphosphate hydrolases"/>
    <property type="match status" value="1"/>
</dbReference>
<proteinExistence type="predicted"/>
<gene>
    <name evidence="2" type="ORF">ALAG00032_LOCUS3841</name>
</gene>
<dbReference type="EMBL" id="HBIJ01005427">
    <property type="protein sequence ID" value="CAE0363100.1"/>
    <property type="molecule type" value="Transcribed_RNA"/>
</dbReference>